<evidence type="ECO:0000313" key="2">
    <source>
        <dbReference type="EMBL" id="MFC6632023.1"/>
    </source>
</evidence>
<proteinExistence type="predicted"/>
<protein>
    <submittedName>
        <fullName evidence="2">Uncharacterized protein</fullName>
    </submittedName>
</protein>
<evidence type="ECO:0000256" key="1">
    <source>
        <dbReference type="SAM" id="MobiDB-lite"/>
    </source>
</evidence>
<feature type="compositionally biased region" description="Basic residues" evidence="1">
    <location>
        <begin position="75"/>
        <end position="89"/>
    </location>
</feature>
<dbReference type="EMBL" id="JBHSVR010000001">
    <property type="protein sequence ID" value="MFC6632023.1"/>
    <property type="molecule type" value="Genomic_DNA"/>
</dbReference>
<feature type="compositionally biased region" description="Acidic residues" evidence="1">
    <location>
        <begin position="59"/>
        <end position="68"/>
    </location>
</feature>
<accession>A0ABW1YJG0</accession>
<name>A0ABW1YJG0_9GAMM</name>
<feature type="region of interest" description="Disordered" evidence="1">
    <location>
        <begin position="30"/>
        <end position="89"/>
    </location>
</feature>
<reference evidence="3" key="1">
    <citation type="journal article" date="2019" name="Int. J. Syst. Evol. Microbiol.">
        <title>The Global Catalogue of Microorganisms (GCM) 10K type strain sequencing project: providing services to taxonomists for standard genome sequencing and annotation.</title>
        <authorList>
            <consortium name="The Broad Institute Genomics Platform"/>
            <consortium name="The Broad Institute Genome Sequencing Center for Infectious Disease"/>
            <person name="Wu L."/>
            <person name="Ma J."/>
        </authorList>
    </citation>
    <scope>NUCLEOTIDE SEQUENCE [LARGE SCALE GENOMIC DNA]</scope>
    <source>
        <strain evidence="3">CGMCC 1.13718</strain>
    </source>
</reference>
<dbReference type="RefSeq" id="WP_226864907.1">
    <property type="nucleotide sequence ID" value="NZ_JACZFR010000026.1"/>
</dbReference>
<sequence>MSDDKKPPIDSPDFKEWLKKKSKRHVDDIFGENHEPADFETGGAIYGDADSLDKSDAELFPDETEEYTPEERRERFKVHKRKGRKHGEQ</sequence>
<dbReference type="Proteomes" id="UP001596425">
    <property type="component" value="Unassembled WGS sequence"/>
</dbReference>
<gene>
    <name evidence="2" type="ORF">ACFQBM_01950</name>
</gene>
<organism evidence="2 3">
    <name type="scientific">Microbulbifer taiwanensis</name>
    <dbReference type="NCBI Taxonomy" id="986746"/>
    <lineage>
        <taxon>Bacteria</taxon>
        <taxon>Pseudomonadati</taxon>
        <taxon>Pseudomonadota</taxon>
        <taxon>Gammaproteobacteria</taxon>
        <taxon>Cellvibrionales</taxon>
        <taxon>Microbulbiferaceae</taxon>
        <taxon>Microbulbifer</taxon>
    </lineage>
</organism>
<keyword evidence="3" id="KW-1185">Reference proteome</keyword>
<evidence type="ECO:0000313" key="3">
    <source>
        <dbReference type="Proteomes" id="UP001596425"/>
    </source>
</evidence>
<comment type="caution">
    <text evidence="2">The sequence shown here is derived from an EMBL/GenBank/DDBJ whole genome shotgun (WGS) entry which is preliminary data.</text>
</comment>